<dbReference type="PANTHER" id="PTHR22550">
    <property type="entry name" value="SPORE GERMINATION PROTEIN"/>
    <property type="match status" value="1"/>
</dbReference>
<keyword evidence="3" id="KW-1133">Transmembrane helix</keyword>
<name>A0ABV5KT59_9BACL</name>
<comment type="caution">
    <text evidence="4">The sequence shown here is derived from an EMBL/GenBank/DDBJ whole genome shotgun (WGS) entry which is preliminary data.</text>
</comment>
<dbReference type="InterPro" id="IPR050768">
    <property type="entry name" value="UPF0353/GerABKA_families"/>
</dbReference>
<sequence>MLNRMKLAGARIQRAAGREPNSEPLPLRTELRLNLECILAILRSPDDLIVRHFTIGANQLPCALIFFDSLVDKDLVQSQVMKPLLQQYEDANDSQQQAIHLVVREVLTSVDVEVLETQEEVVNTILGGDTVLFLSGSRQAIAVGSAGWKSRGVEEPLTESIIRGSREGFVEDVRTNVSLIRRRIRVPDLRILSFRMGRRSKKNVVMLYIEGVANRGIVQEAIRRIESLDIDDVEGSGTVEQWMSDSFMSPFPLISSTERPDKVTGALQQGRLSVMVDGDPFALVMPITFSSNLQSPEDFYQNWLLATLTRILRLLAAAIATFLPALYIALLEFHHGLIPSRLAFSIAGAREGVPFPAVIEAFIMETTLELLREAGIRLPKPIGQTIGIVGGLVIGEAAVAAGIVSPIMVIVVAVTAIASFSFPSYSFAIALRILRFAMMVAASIFGLYGIILGYIMINIHFVNLRSFGIPYSTPFAPLYLQDWKDVILRAPISYLKDRPRMMQTKDKKRLNTE</sequence>
<evidence type="ECO:0000313" key="5">
    <source>
        <dbReference type="Proteomes" id="UP001589747"/>
    </source>
</evidence>
<evidence type="ECO:0000256" key="1">
    <source>
        <dbReference type="ARBA" id="ARBA00005278"/>
    </source>
</evidence>
<gene>
    <name evidence="4" type="ORF">ACFFSY_21015</name>
</gene>
<feature type="transmembrane region" description="Helical" evidence="3">
    <location>
        <begin position="434"/>
        <end position="457"/>
    </location>
</feature>
<dbReference type="PIRSF" id="PIRSF005690">
    <property type="entry name" value="GerBA"/>
    <property type="match status" value="1"/>
</dbReference>
<accession>A0ABV5KT59</accession>
<keyword evidence="3" id="KW-0812">Transmembrane</keyword>
<comment type="similarity">
    <text evidence="1">Belongs to the GerABKA family.</text>
</comment>
<evidence type="ECO:0000313" key="4">
    <source>
        <dbReference type="EMBL" id="MFB9328420.1"/>
    </source>
</evidence>
<feature type="transmembrane region" description="Helical" evidence="3">
    <location>
        <begin position="397"/>
        <end position="422"/>
    </location>
</feature>
<dbReference type="RefSeq" id="WP_377497697.1">
    <property type="nucleotide sequence ID" value="NZ_JBHMDO010000033.1"/>
</dbReference>
<dbReference type="EMBL" id="JBHMDO010000033">
    <property type="protein sequence ID" value="MFB9328420.1"/>
    <property type="molecule type" value="Genomic_DNA"/>
</dbReference>
<proteinExistence type="inferred from homology"/>
<keyword evidence="2 3" id="KW-0472">Membrane</keyword>
<evidence type="ECO:0000256" key="3">
    <source>
        <dbReference type="SAM" id="Phobius"/>
    </source>
</evidence>
<reference evidence="4 5" key="1">
    <citation type="submission" date="2024-09" db="EMBL/GenBank/DDBJ databases">
        <authorList>
            <person name="Sun Q."/>
            <person name="Mori K."/>
        </authorList>
    </citation>
    <scope>NUCLEOTIDE SEQUENCE [LARGE SCALE GENOMIC DNA]</scope>
    <source>
        <strain evidence="4 5">TISTR 2452</strain>
    </source>
</reference>
<dbReference type="Pfam" id="PF03323">
    <property type="entry name" value="GerA"/>
    <property type="match status" value="1"/>
</dbReference>
<dbReference type="InterPro" id="IPR004995">
    <property type="entry name" value="Spore_Ger"/>
</dbReference>
<organism evidence="4 5">
    <name type="scientific">Paenibacillus aurantiacus</name>
    <dbReference type="NCBI Taxonomy" id="1936118"/>
    <lineage>
        <taxon>Bacteria</taxon>
        <taxon>Bacillati</taxon>
        <taxon>Bacillota</taxon>
        <taxon>Bacilli</taxon>
        <taxon>Bacillales</taxon>
        <taxon>Paenibacillaceae</taxon>
        <taxon>Paenibacillus</taxon>
    </lineage>
</organism>
<evidence type="ECO:0000256" key="2">
    <source>
        <dbReference type="ARBA" id="ARBA00023136"/>
    </source>
</evidence>
<dbReference type="Proteomes" id="UP001589747">
    <property type="component" value="Unassembled WGS sequence"/>
</dbReference>
<dbReference type="PANTHER" id="PTHR22550:SF5">
    <property type="entry name" value="LEUCINE ZIPPER PROTEIN 4"/>
    <property type="match status" value="1"/>
</dbReference>
<keyword evidence="5" id="KW-1185">Reference proteome</keyword>
<feature type="transmembrane region" description="Helical" evidence="3">
    <location>
        <begin position="311"/>
        <end position="330"/>
    </location>
</feature>
<protein>
    <submittedName>
        <fullName evidence="4">Spore germination protein</fullName>
    </submittedName>
</protein>